<protein>
    <submittedName>
        <fullName evidence="1">Uncharacterized protein</fullName>
    </submittedName>
</protein>
<evidence type="ECO:0000313" key="2">
    <source>
        <dbReference type="Proteomes" id="UP000724584"/>
    </source>
</evidence>
<dbReference type="EMBL" id="JAGIZQ010000007">
    <property type="protein sequence ID" value="KAH6617389.1"/>
    <property type="molecule type" value="Genomic_DNA"/>
</dbReference>
<name>A0ACB7NVY1_9PEZI</name>
<organism evidence="1 2">
    <name type="scientific">Chaetomium tenue</name>
    <dbReference type="NCBI Taxonomy" id="1854479"/>
    <lineage>
        <taxon>Eukaryota</taxon>
        <taxon>Fungi</taxon>
        <taxon>Dikarya</taxon>
        <taxon>Ascomycota</taxon>
        <taxon>Pezizomycotina</taxon>
        <taxon>Sordariomycetes</taxon>
        <taxon>Sordariomycetidae</taxon>
        <taxon>Sordariales</taxon>
        <taxon>Chaetomiaceae</taxon>
        <taxon>Chaetomium</taxon>
    </lineage>
</organism>
<evidence type="ECO:0000313" key="1">
    <source>
        <dbReference type="EMBL" id="KAH6617389.1"/>
    </source>
</evidence>
<proteinExistence type="predicted"/>
<accession>A0ACB7NVY1</accession>
<sequence>MAPTTLGNSAAGGHDDSPFAKGYQAGFRLGWNQGFQRGKQEGRREAAPQTRSREGDDAAEGGEEARGRRKFLLYCTLLPALAPSCLVA</sequence>
<keyword evidence="2" id="KW-1185">Reference proteome</keyword>
<reference evidence="1 2" key="1">
    <citation type="journal article" date="2021" name="Nat. Commun.">
        <title>Genetic determinants of endophytism in the Arabidopsis root mycobiome.</title>
        <authorList>
            <person name="Mesny F."/>
            <person name="Miyauchi S."/>
            <person name="Thiergart T."/>
            <person name="Pickel B."/>
            <person name="Atanasova L."/>
            <person name="Karlsson M."/>
            <person name="Huettel B."/>
            <person name="Barry K.W."/>
            <person name="Haridas S."/>
            <person name="Chen C."/>
            <person name="Bauer D."/>
            <person name="Andreopoulos W."/>
            <person name="Pangilinan J."/>
            <person name="LaButti K."/>
            <person name="Riley R."/>
            <person name="Lipzen A."/>
            <person name="Clum A."/>
            <person name="Drula E."/>
            <person name="Henrissat B."/>
            <person name="Kohler A."/>
            <person name="Grigoriev I.V."/>
            <person name="Martin F.M."/>
            <person name="Hacquard S."/>
        </authorList>
    </citation>
    <scope>NUCLEOTIDE SEQUENCE [LARGE SCALE GENOMIC DNA]</scope>
    <source>
        <strain evidence="1 2">MPI-SDFR-AT-0079</strain>
    </source>
</reference>
<comment type="caution">
    <text evidence="1">The sequence shown here is derived from an EMBL/GenBank/DDBJ whole genome shotgun (WGS) entry which is preliminary data.</text>
</comment>
<gene>
    <name evidence="1" type="ORF">F5144DRAFT_499612</name>
</gene>
<dbReference type="Proteomes" id="UP000724584">
    <property type="component" value="Unassembled WGS sequence"/>
</dbReference>